<keyword evidence="3" id="KW-1185">Reference proteome</keyword>
<feature type="region of interest" description="Disordered" evidence="1">
    <location>
        <begin position="66"/>
        <end position="89"/>
    </location>
</feature>
<sequence>MTFLLCPTRPTVHGAVASSLHYGGHSGSAAIRVQSPAGSFRVIVRGNRAEMMPLVGGFSRGSPISPPLHSGAAPYSPKSPSSALNTSTKDVTGRELLSAGIPAVPLQETSLAATLPSPCPHHSRGFSTLPLRAEAISVLGRAAPCREHVRVFLTVELQAGHAGFHLAQQNLPRFFLWKVKFGGGDTWKVEIKSDPAFLFLTPVAKQPNIWSSARMQGYGKREIPEKTRRPAASSGTIPTCESSRATPPGIEPGSRRWEASSLTTTPPLTTKEIKKPLTTSLLGRTFPIYSEAGRAVQRCDEKTRRWVQNAGRKSVWETSKGKRRAVPSGNTDSGWAEQGLIAKIEAALHLYVNQGCSDTDAGRPYQRLGTHGRLLWSSARRAERTGSAHDVRPRVDVVLSVLASCFTRR</sequence>
<dbReference type="EMBL" id="JARBHB010000016">
    <property type="protein sequence ID" value="KAJ8866745.1"/>
    <property type="molecule type" value="Genomic_DNA"/>
</dbReference>
<reference evidence="2 3" key="1">
    <citation type="submission" date="2023-02" db="EMBL/GenBank/DDBJ databases">
        <title>LHISI_Scaffold_Assembly.</title>
        <authorList>
            <person name="Stuart O.P."/>
            <person name="Cleave R."/>
            <person name="Magrath M.J.L."/>
            <person name="Mikheyev A.S."/>
        </authorList>
    </citation>
    <scope>NUCLEOTIDE SEQUENCE [LARGE SCALE GENOMIC DNA]</scope>
    <source>
        <strain evidence="2">Daus_M_001</strain>
        <tissue evidence="2">Leg muscle</tissue>
    </source>
</reference>
<feature type="region of interest" description="Disordered" evidence="1">
    <location>
        <begin position="221"/>
        <end position="270"/>
    </location>
</feature>
<evidence type="ECO:0000313" key="3">
    <source>
        <dbReference type="Proteomes" id="UP001159363"/>
    </source>
</evidence>
<gene>
    <name evidence="2" type="ORF">PR048_032606</name>
</gene>
<evidence type="ECO:0000313" key="2">
    <source>
        <dbReference type="EMBL" id="KAJ8866745.1"/>
    </source>
</evidence>
<comment type="caution">
    <text evidence="2">The sequence shown here is derived from an EMBL/GenBank/DDBJ whole genome shotgun (WGS) entry which is preliminary data.</text>
</comment>
<accession>A0ABQ9G2N8</accession>
<dbReference type="Proteomes" id="UP001159363">
    <property type="component" value="Chromosome 15"/>
</dbReference>
<name>A0ABQ9G2N8_9NEOP</name>
<proteinExistence type="predicted"/>
<protein>
    <submittedName>
        <fullName evidence="2">Uncharacterized protein</fullName>
    </submittedName>
</protein>
<evidence type="ECO:0000256" key="1">
    <source>
        <dbReference type="SAM" id="MobiDB-lite"/>
    </source>
</evidence>
<feature type="compositionally biased region" description="Low complexity" evidence="1">
    <location>
        <begin position="70"/>
        <end position="83"/>
    </location>
</feature>
<organism evidence="2 3">
    <name type="scientific">Dryococelus australis</name>
    <dbReference type="NCBI Taxonomy" id="614101"/>
    <lineage>
        <taxon>Eukaryota</taxon>
        <taxon>Metazoa</taxon>
        <taxon>Ecdysozoa</taxon>
        <taxon>Arthropoda</taxon>
        <taxon>Hexapoda</taxon>
        <taxon>Insecta</taxon>
        <taxon>Pterygota</taxon>
        <taxon>Neoptera</taxon>
        <taxon>Polyneoptera</taxon>
        <taxon>Phasmatodea</taxon>
        <taxon>Verophasmatodea</taxon>
        <taxon>Anareolatae</taxon>
        <taxon>Phasmatidae</taxon>
        <taxon>Eurycanthinae</taxon>
        <taxon>Dryococelus</taxon>
    </lineage>
</organism>
<feature type="compositionally biased region" description="Polar residues" evidence="1">
    <location>
        <begin position="233"/>
        <end position="245"/>
    </location>
</feature>